<reference evidence="1 2" key="1">
    <citation type="submission" date="2017-07" db="EMBL/GenBank/DDBJ databases">
        <authorList>
            <person name="Talla V."/>
            <person name="Backstrom N."/>
        </authorList>
    </citation>
    <scope>NUCLEOTIDE SEQUENCE [LARGE SCALE GENOMIC DNA]</scope>
</reference>
<organism evidence="1 2">
    <name type="scientific">Leptidea sinapis</name>
    <dbReference type="NCBI Taxonomy" id="189913"/>
    <lineage>
        <taxon>Eukaryota</taxon>
        <taxon>Metazoa</taxon>
        <taxon>Ecdysozoa</taxon>
        <taxon>Arthropoda</taxon>
        <taxon>Hexapoda</taxon>
        <taxon>Insecta</taxon>
        <taxon>Pterygota</taxon>
        <taxon>Neoptera</taxon>
        <taxon>Endopterygota</taxon>
        <taxon>Lepidoptera</taxon>
        <taxon>Glossata</taxon>
        <taxon>Ditrysia</taxon>
        <taxon>Papilionoidea</taxon>
        <taxon>Pieridae</taxon>
        <taxon>Dismorphiinae</taxon>
        <taxon>Leptidea</taxon>
    </lineage>
</organism>
<dbReference type="EMBL" id="FZQP02004756">
    <property type="protein sequence ID" value="VVD00464.1"/>
    <property type="molecule type" value="Genomic_DNA"/>
</dbReference>
<sequence length="84" mass="9424">MSLEDCDSVFKTMGDLIPRYNVESVISLMEPGWQLHPVLISLIKSRLSGVAIDAIAYENSLDSWPEVKHALLYIIYHAYSNASP</sequence>
<evidence type="ECO:0000313" key="1">
    <source>
        <dbReference type="EMBL" id="VVD00464.1"/>
    </source>
</evidence>
<gene>
    <name evidence="1" type="ORF">LSINAPIS_LOCUS11093</name>
</gene>
<dbReference type="Proteomes" id="UP000324832">
    <property type="component" value="Unassembled WGS sequence"/>
</dbReference>
<proteinExistence type="predicted"/>
<evidence type="ECO:0000313" key="2">
    <source>
        <dbReference type="Proteomes" id="UP000324832"/>
    </source>
</evidence>
<dbReference type="AlphaFoldDB" id="A0A5E4QT94"/>
<protein>
    <submittedName>
        <fullName evidence="1">Uncharacterized protein</fullName>
    </submittedName>
</protein>
<keyword evidence="2" id="KW-1185">Reference proteome</keyword>
<name>A0A5E4QT94_9NEOP</name>
<accession>A0A5E4QT94</accession>